<keyword evidence="5" id="KW-0349">Heme</keyword>
<keyword evidence="7" id="KW-1185">Reference proteome</keyword>
<dbReference type="GO" id="GO:0016705">
    <property type="term" value="F:oxidoreductase activity, acting on paired donors, with incorporation or reduction of molecular oxygen"/>
    <property type="evidence" value="ECO:0007669"/>
    <property type="project" value="InterPro"/>
</dbReference>
<evidence type="ECO:0000313" key="6">
    <source>
        <dbReference type="EMBL" id="CAG8953811.1"/>
    </source>
</evidence>
<accession>A0A9N9PNQ4</accession>
<dbReference type="PRINTS" id="PR00385">
    <property type="entry name" value="P450"/>
</dbReference>
<dbReference type="PANTHER" id="PTHR24305">
    <property type="entry name" value="CYTOCHROME P450"/>
    <property type="match status" value="1"/>
</dbReference>
<dbReference type="GO" id="GO:0005506">
    <property type="term" value="F:iron ion binding"/>
    <property type="evidence" value="ECO:0007669"/>
    <property type="project" value="InterPro"/>
</dbReference>
<comment type="similarity">
    <text evidence="2 5">Belongs to the cytochrome P450 family.</text>
</comment>
<dbReference type="Gene3D" id="1.10.630.10">
    <property type="entry name" value="Cytochrome P450"/>
    <property type="match status" value="1"/>
</dbReference>
<comment type="caution">
    <text evidence="6">The sequence shown here is derived from an EMBL/GenBank/DDBJ whole genome shotgun (WGS) entry which is preliminary data.</text>
</comment>
<dbReference type="GO" id="GO:0020037">
    <property type="term" value="F:heme binding"/>
    <property type="evidence" value="ECO:0007669"/>
    <property type="project" value="InterPro"/>
</dbReference>
<evidence type="ECO:0000256" key="3">
    <source>
        <dbReference type="ARBA" id="ARBA00022723"/>
    </source>
</evidence>
<dbReference type="InterPro" id="IPR017972">
    <property type="entry name" value="Cyt_P450_CS"/>
</dbReference>
<dbReference type="PROSITE" id="PS00086">
    <property type="entry name" value="CYTOCHROME_P450"/>
    <property type="match status" value="1"/>
</dbReference>
<dbReference type="InterPro" id="IPR050121">
    <property type="entry name" value="Cytochrome_P450_monoxygenase"/>
</dbReference>
<keyword evidence="5" id="KW-0560">Oxidoreductase</keyword>
<name>A0A9N9PNQ4_9HELO</name>
<dbReference type="Pfam" id="PF00067">
    <property type="entry name" value="p450"/>
    <property type="match status" value="1"/>
</dbReference>
<sequence>MQRFMPKHWRLVGQATSTFKTHIAETIKEEKALMAEGKENRGNFISAMVRASEEASRVVDDNTGGHFHGLREDEIFGNIFVFNFAGHDSIAITLTYVITHLAAHPEIQDWLAAEIRYVRKELGATSYRDAFPRLKRCTAVIYETLRTSTPFPAMVKNTGTQPRSLKVGNNTLQLPSSMNIITTFPSMHSHPRYWGDDADIWRPERWIESTNKASVGASIFDDESLYTPHKGAFMPWSEGDRACPGKKFAQVELTGAVSVLFENYRVEPIPEAGESMENARERTKEMIQDSGMVLLIEMLHPEKHEMSPPTPVRIILRYREQPFQNLNTIINAFFKWRNIQPLEDYCTHICSNLHSSLLYLVLDIHCKTCSNVNLNKLDLEVFKVSGIDPFTFQDLGEVARKKAYQRSVSLEWGGDNQSSQTN</sequence>
<reference evidence="6" key="1">
    <citation type="submission" date="2021-07" db="EMBL/GenBank/DDBJ databases">
        <authorList>
            <person name="Durling M."/>
        </authorList>
    </citation>
    <scope>NUCLEOTIDE SEQUENCE</scope>
</reference>
<evidence type="ECO:0000256" key="4">
    <source>
        <dbReference type="ARBA" id="ARBA00023004"/>
    </source>
</evidence>
<keyword evidence="5" id="KW-0503">Monooxygenase</keyword>
<dbReference type="AlphaFoldDB" id="A0A9N9PNQ4"/>
<dbReference type="EMBL" id="CAJVRL010000052">
    <property type="protein sequence ID" value="CAG8953811.1"/>
    <property type="molecule type" value="Genomic_DNA"/>
</dbReference>
<evidence type="ECO:0008006" key="8">
    <source>
        <dbReference type="Google" id="ProtNLM"/>
    </source>
</evidence>
<protein>
    <recommendedName>
        <fullName evidence="8">Cytochrome P450</fullName>
    </recommendedName>
</protein>
<dbReference type="OrthoDB" id="3709982at2759"/>
<comment type="cofactor">
    <cofactor evidence="1">
        <name>heme</name>
        <dbReference type="ChEBI" id="CHEBI:30413"/>
    </cofactor>
</comment>
<evidence type="ECO:0000256" key="2">
    <source>
        <dbReference type="ARBA" id="ARBA00010617"/>
    </source>
</evidence>
<evidence type="ECO:0000313" key="7">
    <source>
        <dbReference type="Proteomes" id="UP000696280"/>
    </source>
</evidence>
<organism evidence="6 7">
    <name type="scientific">Hymenoscyphus fraxineus</name>
    <dbReference type="NCBI Taxonomy" id="746836"/>
    <lineage>
        <taxon>Eukaryota</taxon>
        <taxon>Fungi</taxon>
        <taxon>Dikarya</taxon>
        <taxon>Ascomycota</taxon>
        <taxon>Pezizomycotina</taxon>
        <taxon>Leotiomycetes</taxon>
        <taxon>Helotiales</taxon>
        <taxon>Helotiaceae</taxon>
        <taxon>Hymenoscyphus</taxon>
    </lineage>
</organism>
<dbReference type="InterPro" id="IPR036396">
    <property type="entry name" value="Cyt_P450_sf"/>
</dbReference>
<dbReference type="SUPFAM" id="SSF48264">
    <property type="entry name" value="Cytochrome P450"/>
    <property type="match status" value="1"/>
</dbReference>
<keyword evidence="3 5" id="KW-0479">Metal-binding</keyword>
<evidence type="ECO:0000256" key="1">
    <source>
        <dbReference type="ARBA" id="ARBA00001971"/>
    </source>
</evidence>
<dbReference type="GO" id="GO:0004497">
    <property type="term" value="F:monooxygenase activity"/>
    <property type="evidence" value="ECO:0007669"/>
    <property type="project" value="UniProtKB-KW"/>
</dbReference>
<dbReference type="Proteomes" id="UP000696280">
    <property type="component" value="Unassembled WGS sequence"/>
</dbReference>
<dbReference type="InterPro" id="IPR001128">
    <property type="entry name" value="Cyt_P450"/>
</dbReference>
<proteinExistence type="inferred from homology"/>
<keyword evidence="4 5" id="KW-0408">Iron</keyword>
<dbReference type="PANTHER" id="PTHR24305:SF166">
    <property type="entry name" value="CYTOCHROME P450 12A4, MITOCHONDRIAL-RELATED"/>
    <property type="match status" value="1"/>
</dbReference>
<evidence type="ECO:0000256" key="5">
    <source>
        <dbReference type="RuleBase" id="RU000461"/>
    </source>
</evidence>
<gene>
    <name evidence="6" type="ORF">HYFRA_00006703</name>
</gene>